<reference evidence="2" key="1">
    <citation type="submission" date="2021-06" db="EMBL/GenBank/DDBJ databases">
        <authorList>
            <person name="Kallberg Y."/>
            <person name="Tangrot J."/>
            <person name="Rosling A."/>
        </authorList>
    </citation>
    <scope>NUCLEOTIDE SEQUENCE</scope>
    <source>
        <strain evidence="2">87-6 pot B 2015</strain>
    </source>
</reference>
<dbReference type="EMBL" id="CAJVPP010001614">
    <property type="protein sequence ID" value="CAG8564790.1"/>
    <property type="molecule type" value="Genomic_DNA"/>
</dbReference>
<accession>A0A9N9FYD6</accession>
<name>A0A9N9FYD6_FUNMO</name>
<dbReference type="GO" id="GO:0005524">
    <property type="term" value="F:ATP binding"/>
    <property type="evidence" value="ECO:0007669"/>
    <property type="project" value="InterPro"/>
</dbReference>
<dbReference type="InterPro" id="IPR011009">
    <property type="entry name" value="Kinase-like_dom_sf"/>
</dbReference>
<dbReference type="Gene3D" id="1.10.510.10">
    <property type="entry name" value="Transferase(Phosphotransferase) domain 1"/>
    <property type="match status" value="1"/>
</dbReference>
<dbReference type="Pfam" id="PF07714">
    <property type="entry name" value="PK_Tyr_Ser-Thr"/>
    <property type="match status" value="1"/>
</dbReference>
<dbReference type="GO" id="GO:0004672">
    <property type="term" value="F:protein kinase activity"/>
    <property type="evidence" value="ECO:0007669"/>
    <property type="project" value="InterPro"/>
</dbReference>
<dbReference type="InterPro" id="IPR000719">
    <property type="entry name" value="Prot_kinase_dom"/>
</dbReference>
<dbReference type="SUPFAM" id="SSF56112">
    <property type="entry name" value="Protein kinase-like (PK-like)"/>
    <property type="match status" value="1"/>
</dbReference>
<dbReference type="PANTHER" id="PTHR45756">
    <property type="entry name" value="PALMITOYLTRANSFERASE"/>
    <property type="match status" value="1"/>
</dbReference>
<organism evidence="2 3">
    <name type="scientific">Funneliformis mosseae</name>
    <name type="common">Endomycorrhizal fungus</name>
    <name type="synonym">Glomus mosseae</name>
    <dbReference type="NCBI Taxonomy" id="27381"/>
    <lineage>
        <taxon>Eukaryota</taxon>
        <taxon>Fungi</taxon>
        <taxon>Fungi incertae sedis</taxon>
        <taxon>Mucoromycota</taxon>
        <taxon>Glomeromycotina</taxon>
        <taxon>Glomeromycetes</taxon>
        <taxon>Glomerales</taxon>
        <taxon>Glomeraceae</taxon>
        <taxon>Funneliformis</taxon>
    </lineage>
</organism>
<dbReference type="Proteomes" id="UP000789375">
    <property type="component" value="Unassembled WGS sequence"/>
</dbReference>
<keyword evidence="3" id="KW-1185">Reference proteome</keyword>
<dbReference type="PROSITE" id="PS50011">
    <property type="entry name" value="PROTEIN_KINASE_DOM"/>
    <property type="match status" value="1"/>
</dbReference>
<evidence type="ECO:0000259" key="1">
    <source>
        <dbReference type="PROSITE" id="PS50011"/>
    </source>
</evidence>
<protein>
    <submittedName>
        <fullName evidence="2">2565_t:CDS:1</fullName>
    </submittedName>
</protein>
<gene>
    <name evidence="2" type="ORF">FMOSSE_LOCUS7144</name>
</gene>
<comment type="caution">
    <text evidence="2">The sequence shown here is derived from an EMBL/GenBank/DDBJ whole genome shotgun (WGS) entry which is preliminary data.</text>
</comment>
<dbReference type="PANTHER" id="PTHR45756:SF1">
    <property type="entry name" value="PROTEIN KINASE DOMAIN CONTAINING PROTEIN"/>
    <property type="match status" value="1"/>
</dbReference>
<dbReference type="AlphaFoldDB" id="A0A9N9FYD6"/>
<dbReference type="InterPro" id="IPR001245">
    <property type="entry name" value="Ser-Thr/Tyr_kinase_cat_dom"/>
</dbReference>
<proteinExistence type="predicted"/>
<dbReference type="InterPro" id="IPR053215">
    <property type="entry name" value="TKL_Ser/Thr_kinase"/>
</dbReference>
<feature type="domain" description="Protein kinase" evidence="1">
    <location>
        <begin position="1"/>
        <end position="110"/>
    </location>
</feature>
<evidence type="ECO:0000313" key="3">
    <source>
        <dbReference type="Proteomes" id="UP000789375"/>
    </source>
</evidence>
<evidence type="ECO:0000313" key="2">
    <source>
        <dbReference type="EMBL" id="CAG8564790.1"/>
    </source>
</evidence>
<sequence>MTRIHDKLFGNIPYVAPEILKAGKSEQDPYTKYSDVYSLGVLLWNISSGKAPFKDQKDYTISTSILSGIREERIQNTPDEYFELYSKCWNDVPEERHYVEDVYEVLERLLENYNEEKGSTFSGPMNLKYRLQGLGAIYGLLKREQYFTSHDRGKE</sequence>